<feature type="domain" description="YbaK/aminoacyl-tRNA synthetase-associated" evidence="5">
    <location>
        <begin position="48"/>
        <end position="161"/>
    </location>
</feature>
<protein>
    <recommendedName>
        <fullName evidence="4">Cys-tRNA(Pro)/Cys-tRNA(Cys) deacylase</fullName>
        <ecNumber evidence="4">4.2.-.-</ecNumber>
    </recommendedName>
</protein>
<dbReference type="InterPro" id="IPR036754">
    <property type="entry name" value="YbaK/aa-tRNA-synt-asso_dom_sf"/>
</dbReference>
<dbReference type="NCBIfam" id="TIGR00011">
    <property type="entry name" value="YbaK_EbsC"/>
    <property type="match status" value="1"/>
</dbReference>
<evidence type="ECO:0000256" key="2">
    <source>
        <dbReference type="ARBA" id="ARBA00022917"/>
    </source>
</evidence>
<dbReference type="EMBL" id="UHDS01000001">
    <property type="protein sequence ID" value="SUM55873.1"/>
    <property type="molecule type" value="Genomic_DNA"/>
</dbReference>
<dbReference type="InterPro" id="IPR004369">
    <property type="entry name" value="Prolyl-tRNA_editing_YbaK/EbsC"/>
</dbReference>
<name>A0A380GQ43_9STAP</name>
<dbReference type="AlphaFoldDB" id="A0A380GQ43"/>
<comment type="similarity">
    <text evidence="1 4">Belongs to the prolyl-tRNA editing family. YbaK/EbsC subfamily.</text>
</comment>
<evidence type="ECO:0000256" key="1">
    <source>
        <dbReference type="ARBA" id="ARBA00009798"/>
    </source>
</evidence>
<dbReference type="SUPFAM" id="SSF55826">
    <property type="entry name" value="YbaK/ProRS associated domain"/>
    <property type="match status" value="1"/>
</dbReference>
<reference evidence="6 7" key="1">
    <citation type="submission" date="2018-06" db="EMBL/GenBank/DDBJ databases">
        <authorList>
            <consortium name="Pathogen Informatics"/>
            <person name="Doyle S."/>
        </authorList>
    </citation>
    <scope>NUCLEOTIDE SEQUENCE [LARGE SCALE GENOMIC DNA]</scope>
    <source>
        <strain evidence="6 7">NCTC13834</strain>
    </source>
</reference>
<evidence type="ECO:0000313" key="6">
    <source>
        <dbReference type="EMBL" id="SUM55873.1"/>
    </source>
</evidence>
<dbReference type="PANTHER" id="PTHR30411">
    <property type="entry name" value="CYTOPLASMIC PROTEIN"/>
    <property type="match status" value="1"/>
</dbReference>
<dbReference type="EC" id="4.2.-.-" evidence="4"/>
<organism evidence="6 7">
    <name type="scientific">Staphylococcus nepalensis</name>
    <dbReference type="NCBI Taxonomy" id="214473"/>
    <lineage>
        <taxon>Bacteria</taxon>
        <taxon>Bacillati</taxon>
        <taxon>Bacillota</taxon>
        <taxon>Bacilli</taxon>
        <taxon>Bacillales</taxon>
        <taxon>Staphylococcaceae</taxon>
        <taxon>Staphylococcus</taxon>
    </lineage>
</organism>
<keyword evidence="3 4" id="KW-0456">Lyase</keyword>
<dbReference type="InterPro" id="IPR007214">
    <property type="entry name" value="YbaK/aa-tRNA-synth-assoc-dom"/>
</dbReference>
<dbReference type="GO" id="GO:0006412">
    <property type="term" value="P:translation"/>
    <property type="evidence" value="ECO:0007669"/>
    <property type="project" value="UniProtKB-KW"/>
</dbReference>
<sequence length="173" mass="19534">MLNIAHLEVLRGVEMKQKKTNAMRILDRQKTNYNVNTYEVTDQHMDGTEVANKVGIEDKFVYKTLVLENSNHDHFVFVIPVNATLDMKAAAYAVNEKKLHLMPLDDLKKVTGYIRGGCSPIGMKRQFLTVIDQQATFLNSIYVSGGERGVQIEMAVDDLIDTTHAKVTEVIHN</sequence>
<evidence type="ECO:0000256" key="3">
    <source>
        <dbReference type="ARBA" id="ARBA00023239"/>
    </source>
</evidence>
<dbReference type="GO" id="GO:0002161">
    <property type="term" value="F:aminoacyl-tRNA deacylase activity"/>
    <property type="evidence" value="ECO:0007669"/>
    <property type="project" value="InterPro"/>
</dbReference>
<keyword evidence="2 4" id="KW-0648">Protein biosynthesis</keyword>
<proteinExistence type="inferred from homology"/>
<dbReference type="Proteomes" id="UP000254412">
    <property type="component" value="Unassembled WGS sequence"/>
</dbReference>
<dbReference type="GO" id="GO:0016829">
    <property type="term" value="F:lyase activity"/>
    <property type="evidence" value="ECO:0007669"/>
    <property type="project" value="UniProtKB-KW"/>
</dbReference>
<gene>
    <name evidence="6" type="primary">ybaK</name>
    <name evidence="6" type="ORF">NCTC13834_02248</name>
</gene>
<dbReference type="Pfam" id="PF04073">
    <property type="entry name" value="tRNA_edit"/>
    <property type="match status" value="1"/>
</dbReference>
<dbReference type="CDD" id="cd00002">
    <property type="entry name" value="YbaK_deacylase"/>
    <property type="match status" value="1"/>
</dbReference>
<dbReference type="PIRSF" id="PIRSF006181">
    <property type="entry name" value="EbsC_YbaK"/>
    <property type="match status" value="1"/>
</dbReference>
<evidence type="ECO:0000259" key="5">
    <source>
        <dbReference type="Pfam" id="PF04073"/>
    </source>
</evidence>
<dbReference type="Gene3D" id="3.90.960.10">
    <property type="entry name" value="YbaK/aminoacyl-tRNA synthetase-associated domain"/>
    <property type="match status" value="1"/>
</dbReference>
<dbReference type="PANTHER" id="PTHR30411:SF0">
    <property type="entry name" value="CYS-TRNA(PRO)_CYS-TRNA(CYS) DEACYLASE YBAK"/>
    <property type="match status" value="1"/>
</dbReference>
<evidence type="ECO:0000313" key="7">
    <source>
        <dbReference type="Proteomes" id="UP000254412"/>
    </source>
</evidence>
<evidence type="ECO:0000256" key="4">
    <source>
        <dbReference type="PIRNR" id="PIRNR006181"/>
    </source>
</evidence>
<accession>A0A380GQ43</accession>